<keyword evidence="3" id="KW-1185">Reference proteome</keyword>
<dbReference type="SUPFAM" id="SSF54695">
    <property type="entry name" value="POZ domain"/>
    <property type="match status" value="1"/>
</dbReference>
<dbReference type="InterPro" id="IPR011333">
    <property type="entry name" value="SKP1/BTB/POZ_sf"/>
</dbReference>
<dbReference type="InterPro" id="IPR000210">
    <property type="entry name" value="BTB/POZ_dom"/>
</dbReference>
<dbReference type="AlphaFoldDB" id="A0A8X6Y280"/>
<sequence>MLSSPMKERFCKRITLADIDSKTFLNMLNCIQRKEIEDHSFESLCDLYEAADKYQYIDLMHACAAFMRPFFDMENIDTVQMLSYLHSDKYLQQMVEIFINQNKSEIELGENNQNRDLSGAKVEKESFDFYQ</sequence>
<dbReference type="Proteomes" id="UP000886998">
    <property type="component" value="Unassembled WGS sequence"/>
</dbReference>
<dbReference type="OrthoDB" id="6437200at2759"/>
<dbReference type="CDD" id="cd18186">
    <property type="entry name" value="BTB_POZ_ZBTB_KLHL-like"/>
    <property type="match status" value="1"/>
</dbReference>
<dbReference type="Pfam" id="PF00651">
    <property type="entry name" value="BTB"/>
    <property type="match status" value="1"/>
</dbReference>
<protein>
    <recommendedName>
        <fullName evidence="1">BTB domain-containing protein</fullName>
    </recommendedName>
</protein>
<dbReference type="Gene3D" id="3.30.710.10">
    <property type="entry name" value="Potassium Channel Kv1.1, Chain A"/>
    <property type="match status" value="1"/>
</dbReference>
<proteinExistence type="predicted"/>
<reference evidence="2" key="1">
    <citation type="submission" date="2020-08" db="EMBL/GenBank/DDBJ databases">
        <title>Multicomponent nature underlies the extraordinary mechanical properties of spider dragline silk.</title>
        <authorList>
            <person name="Kono N."/>
            <person name="Nakamura H."/>
            <person name="Mori M."/>
            <person name="Yoshida Y."/>
            <person name="Ohtoshi R."/>
            <person name="Malay A.D."/>
            <person name="Moran D.A.P."/>
            <person name="Tomita M."/>
            <person name="Numata K."/>
            <person name="Arakawa K."/>
        </authorList>
    </citation>
    <scope>NUCLEOTIDE SEQUENCE</scope>
</reference>
<comment type="caution">
    <text evidence="2">The sequence shown here is derived from an EMBL/GenBank/DDBJ whole genome shotgun (WGS) entry which is preliminary data.</text>
</comment>
<gene>
    <name evidence="2" type="ORF">TNIN_294431</name>
</gene>
<organism evidence="2 3">
    <name type="scientific">Trichonephila inaurata madagascariensis</name>
    <dbReference type="NCBI Taxonomy" id="2747483"/>
    <lineage>
        <taxon>Eukaryota</taxon>
        <taxon>Metazoa</taxon>
        <taxon>Ecdysozoa</taxon>
        <taxon>Arthropoda</taxon>
        <taxon>Chelicerata</taxon>
        <taxon>Arachnida</taxon>
        <taxon>Araneae</taxon>
        <taxon>Araneomorphae</taxon>
        <taxon>Entelegynae</taxon>
        <taxon>Araneoidea</taxon>
        <taxon>Nephilidae</taxon>
        <taxon>Trichonephila</taxon>
        <taxon>Trichonephila inaurata</taxon>
    </lineage>
</organism>
<accession>A0A8X6Y280</accession>
<evidence type="ECO:0000313" key="2">
    <source>
        <dbReference type="EMBL" id="GFY63045.1"/>
    </source>
</evidence>
<feature type="domain" description="BTB" evidence="1">
    <location>
        <begin position="3"/>
        <end position="67"/>
    </location>
</feature>
<dbReference type="EMBL" id="BMAV01014584">
    <property type="protein sequence ID" value="GFY63045.1"/>
    <property type="molecule type" value="Genomic_DNA"/>
</dbReference>
<evidence type="ECO:0000259" key="1">
    <source>
        <dbReference type="Pfam" id="PF00651"/>
    </source>
</evidence>
<name>A0A8X6Y280_9ARAC</name>
<evidence type="ECO:0000313" key="3">
    <source>
        <dbReference type="Proteomes" id="UP000886998"/>
    </source>
</evidence>